<sequence>MDIVPVKESSFSETVNAWFAVDNEQQVLLEKLALLRKQKQKLSDSIMKTLESKNKLHCTLDLPEGQLRVQNRKEYGHMTFQYIEKCFESLILDENQRDFVIKFLKDNREVKNVSELKRYNKNRKLSI</sequence>
<protein>
    <submittedName>
        <fullName evidence="1">Uncharacterized protein</fullName>
    </submittedName>
</protein>
<evidence type="ECO:0000313" key="1">
    <source>
        <dbReference type="EMBL" id="QHT80207.1"/>
    </source>
</evidence>
<dbReference type="InterPro" id="IPR043918">
    <property type="entry name" value="DUF5760"/>
</dbReference>
<name>A0A6C0HIH5_9ZZZZ</name>
<organism evidence="1">
    <name type="scientific">viral metagenome</name>
    <dbReference type="NCBI Taxonomy" id="1070528"/>
    <lineage>
        <taxon>unclassified sequences</taxon>
        <taxon>metagenomes</taxon>
        <taxon>organismal metagenomes</taxon>
    </lineage>
</organism>
<accession>A0A6C0HIH5</accession>
<dbReference type="AlphaFoldDB" id="A0A6C0HIH5"/>
<dbReference type="EMBL" id="MN739966">
    <property type="protein sequence ID" value="QHT80207.1"/>
    <property type="molecule type" value="Genomic_DNA"/>
</dbReference>
<dbReference type="Pfam" id="PF19064">
    <property type="entry name" value="DUF5760"/>
    <property type="match status" value="1"/>
</dbReference>
<proteinExistence type="predicted"/>
<reference evidence="1" key="1">
    <citation type="journal article" date="2020" name="Nature">
        <title>Giant virus diversity and host interactions through global metagenomics.</title>
        <authorList>
            <person name="Schulz F."/>
            <person name="Roux S."/>
            <person name="Paez-Espino D."/>
            <person name="Jungbluth S."/>
            <person name="Walsh D.A."/>
            <person name="Denef V.J."/>
            <person name="McMahon K.D."/>
            <person name="Konstantinidis K.T."/>
            <person name="Eloe-Fadrosh E.A."/>
            <person name="Kyrpides N.C."/>
            <person name="Woyke T."/>
        </authorList>
    </citation>
    <scope>NUCLEOTIDE SEQUENCE</scope>
    <source>
        <strain evidence="1">GVMAG-M-3300023184-120</strain>
    </source>
</reference>